<evidence type="ECO:0000256" key="3">
    <source>
        <dbReference type="ARBA" id="ARBA00022741"/>
    </source>
</evidence>
<evidence type="ECO:0000313" key="7">
    <source>
        <dbReference type="Proteomes" id="UP000539538"/>
    </source>
</evidence>
<dbReference type="PANTHER" id="PTHR42788:SF13">
    <property type="entry name" value="ALIPHATIC SULFONATES IMPORT ATP-BINDING PROTEIN SSUB"/>
    <property type="match status" value="1"/>
</dbReference>
<proteinExistence type="inferred from homology"/>
<dbReference type="Pfam" id="PF00005">
    <property type="entry name" value="ABC_tran"/>
    <property type="match status" value="1"/>
</dbReference>
<comment type="similarity">
    <text evidence="1">Belongs to the ABC transporter superfamily.</text>
</comment>
<organism evidence="6 7">
    <name type="scientific">Aminobacter niigataensis</name>
    <dbReference type="NCBI Taxonomy" id="83265"/>
    <lineage>
        <taxon>Bacteria</taxon>
        <taxon>Pseudomonadati</taxon>
        <taxon>Pseudomonadota</taxon>
        <taxon>Alphaproteobacteria</taxon>
        <taxon>Hyphomicrobiales</taxon>
        <taxon>Phyllobacteriaceae</taxon>
        <taxon>Aminobacter</taxon>
    </lineage>
</organism>
<evidence type="ECO:0000259" key="5">
    <source>
        <dbReference type="PROSITE" id="PS50893"/>
    </source>
</evidence>
<keyword evidence="4 6" id="KW-0067">ATP-binding</keyword>
<keyword evidence="7" id="KW-1185">Reference proteome</keyword>
<accession>A0ABR6L648</accession>
<keyword evidence="3" id="KW-0547">Nucleotide-binding</keyword>
<reference evidence="6 7" key="1">
    <citation type="submission" date="2020-08" db="EMBL/GenBank/DDBJ databases">
        <title>Genomic Encyclopedia of Type Strains, Phase IV (KMG-IV): sequencing the most valuable type-strain genomes for metagenomic binning, comparative biology and taxonomic classification.</title>
        <authorList>
            <person name="Goeker M."/>
        </authorList>
    </citation>
    <scope>NUCLEOTIDE SEQUENCE [LARGE SCALE GENOMIC DNA]</scope>
    <source>
        <strain evidence="6 7">DSM 7050</strain>
    </source>
</reference>
<feature type="domain" description="ABC transporter" evidence="5">
    <location>
        <begin position="14"/>
        <end position="245"/>
    </location>
</feature>
<dbReference type="InterPro" id="IPR003593">
    <property type="entry name" value="AAA+_ATPase"/>
</dbReference>
<sequence>MALTENPNLAGSFLSLSNVGVTYSTRRGETRAIDNLTLEVEDGQFVAVLGPSGCGKSTMLRLIAGLLKPTLGQLLFKGQELDGPNKEVGIVFQNPTLLPWKTVRDNVMMPIRALKLPAEKYKDWCDELLEIAGLTDFALAYPHELSGGMQQRVGICRGLIHKPKLLLMDEPFAALDAMTREHMGAELQRIWMNTRKSVFFITHSIQEAIFLADRIVVLSARPARVVEIIDVNLPRPRNADTQSLPEFGQLSSHLRAHFLGDHKNQTDARP</sequence>
<dbReference type="PROSITE" id="PS00211">
    <property type="entry name" value="ABC_TRANSPORTER_1"/>
    <property type="match status" value="1"/>
</dbReference>
<name>A0ABR6L648_9HYPH</name>
<dbReference type="GO" id="GO:0005524">
    <property type="term" value="F:ATP binding"/>
    <property type="evidence" value="ECO:0007669"/>
    <property type="project" value="UniProtKB-KW"/>
</dbReference>
<dbReference type="PROSITE" id="PS50893">
    <property type="entry name" value="ABC_TRANSPORTER_2"/>
    <property type="match status" value="1"/>
</dbReference>
<dbReference type="InterPro" id="IPR003439">
    <property type="entry name" value="ABC_transporter-like_ATP-bd"/>
</dbReference>
<dbReference type="CDD" id="cd03293">
    <property type="entry name" value="ABC_NrtD_SsuB_transporters"/>
    <property type="match status" value="1"/>
</dbReference>
<dbReference type="SMART" id="SM00382">
    <property type="entry name" value="AAA"/>
    <property type="match status" value="1"/>
</dbReference>
<comment type="caution">
    <text evidence="6">The sequence shown here is derived from an EMBL/GenBank/DDBJ whole genome shotgun (WGS) entry which is preliminary data.</text>
</comment>
<evidence type="ECO:0000256" key="4">
    <source>
        <dbReference type="ARBA" id="ARBA00022840"/>
    </source>
</evidence>
<dbReference type="InterPro" id="IPR050166">
    <property type="entry name" value="ABC_transporter_ATP-bind"/>
</dbReference>
<gene>
    <name evidence="6" type="ORF">GGQ99_003971</name>
</gene>
<dbReference type="PANTHER" id="PTHR42788">
    <property type="entry name" value="TAURINE IMPORT ATP-BINDING PROTEIN-RELATED"/>
    <property type="match status" value="1"/>
</dbReference>
<dbReference type="InterPro" id="IPR017871">
    <property type="entry name" value="ABC_transporter-like_CS"/>
</dbReference>
<evidence type="ECO:0000256" key="1">
    <source>
        <dbReference type="ARBA" id="ARBA00005417"/>
    </source>
</evidence>
<dbReference type="SUPFAM" id="SSF52540">
    <property type="entry name" value="P-loop containing nucleoside triphosphate hydrolases"/>
    <property type="match status" value="1"/>
</dbReference>
<dbReference type="EMBL" id="JACHOT010000006">
    <property type="protein sequence ID" value="MBB4652195.1"/>
    <property type="molecule type" value="Genomic_DNA"/>
</dbReference>
<dbReference type="InterPro" id="IPR027417">
    <property type="entry name" value="P-loop_NTPase"/>
</dbReference>
<dbReference type="RefSeq" id="WP_183263829.1">
    <property type="nucleotide sequence ID" value="NZ_BAAAVZ010000009.1"/>
</dbReference>
<protein>
    <submittedName>
        <fullName evidence="6">NitT/TauT family transport system ATP-binding protein</fullName>
    </submittedName>
</protein>
<evidence type="ECO:0000313" key="6">
    <source>
        <dbReference type="EMBL" id="MBB4652195.1"/>
    </source>
</evidence>
<dbReference type="Proteomes" id="UP000539538">
    <property type="component" value="Unassembled WGS sequence"/>
</dbReference>
<evidence type="ECO:0000256" key="2">
    <source>
        <dbReference type="ARBA" id="ARBA00022448"/>
    </source>
</evidence>
<dbReference type="Gene3D" id="3.40.50.300">
    <property type="entry name" value="P-loop containing nucleotide triphosphate hydrolases"/>
    <property type="match status" value="1"/>
</dbReference>
<keyword evidence="2" id="KW-0813">Transport</keyword>